<dbReference type="Gene3D" id="3.40.50.300">
    <property type="entry name" value="P-loop containing nucleotide triphosphate hydrolases"/>
    <property type="match status" value="2"/>
</dbReference>
<dbReference type="CDD" id="cd03221">
    <property type="entry name" value="ABCF_EF-3"/>
    <property type="match status" value="2"/>
</dbReference>
<dbReference type="GO" id="GO:0003677">
    <property type="term" value="F:DNA binding"/>
    <property type="evidence" value="ECO:0007669"/>
    <property type="project" value="UniProtKB-KW"/>
</dbReference>
<feature type="domain" description="ABC transporter" evidence="9">
    <location>
        <begin position="322"/>
        <end position="540"/>
    </location>
</feature>
<feature type="domain" description="ABC transporter" evidence="9">
    <location>
        <begin position="4"/>
        <end position="255"/>
    </location>
</feature>
<evidence type="ECO:0000256" key="5">
    <source>
        <dbReference type="ARBA" id="ARBA00022801"/>
    </source>
</evidence>
<keyword evidence="3" id="KW-0547">Nucleotide-binding</keyword>
<dbReference type="InterPro" id="IPR032524">
    <property type="entry name" value="ABC_tran_C"/>
</dbReference>
<keyword evidence="4" id="KW-0227">DNA damage</keyword>
<keyword evidence="5" id="KW-0378">Hydrolase</keyword>
<dbReference type="InterPro" id="IPR017871">
    <property type="entry name" value="ABC_transporter-like_CS"/>
</dbReference>
<keyword evidence="2" id="KW-0677">Repeat</keyword>
<keyword evidence="8" id="KW-0234">DNA repair</keyword>
<organism evidence="10">
    <name type="scientific">mine drainage metagenome</name>
    <dbReference type="NCBI Taxonomy" id="410659"/>
    <lineage>
        <taxon>unclassified sequences</taxon>
        <taxon>metagenomes</taxon>
        <taxon>ecological metagenomes</taxon>
    </lineage>
</organism>
<dbReference type="HAMAP" id="MF_00848">
    <property type="entry name" value="Uup"/>
    <property type="match status" value="1"/>
</dbReference>
<reference evidence="10" key="1">
    <citation type="submission" date="2016-10" db="EMBL/GenBank/DDBJ databases">
        <title>Sequence of Gallionella enrichment culture.</title>
        <authorList>
            <person name="Poehlein A."/>
            <person name="Muehling M."/>
            <person name="Daniel R."/>
        </authorList>
    </citation>
    <scope>NUCLEOTIDE SEQUENCE</scope>
</reference>
<dbReference type="InterPro" id="IPR051309">
    <property type="entry name" value="ABCF_ATPase"/>
</dbReference>
<dbReference type="InterPro" id="IPR043686">
    <property type="entry name" value="Uup"/>
</dbReference>
<dbReference type="GO" id="GO:0005524">
    <property type="term" value="F:ATP binding"/>
    <property type="evidence" value="ECO:0007669"/>
    <property type="project" value="UniProtKB-KW"/>
</dbReference>
<dbReference type="FunFam" id="3.40.50.300:FF:000309">
    <property type="entry name" value="ABC transporter ATP-binding protein"/>
    <property type="match status" value="1"/>
</dbReference>
<accession>A0A1J5RBX3</accession>
<dbReference type="EMBL" id="MLJW01000222">
    <property type="protein sequence ID" value="OIQ92826.1"/>
    <property type="molecule type" value="Genomic_DNA"/>
</dbReference>
<sequence length="641" mass="71472">MPYITLDNASLAFGHHALLDHAAFQLDEGERVGLIGRNGAGKSSLLKAIAGAIKLDEGNVWRAPGARVVYVPQEPELDPEHTVFEAVSEGLGALQQTIIDYHQVTHDMGMPDADIEVLMEKMQALQHDLDAQNGWAAQSRVETVLSRLKLNADALVSTLSGGWRKRVALGRALVAEPEVLLLDEPTNHLDLEAIEWLEDLLLGFNGSVLFITHDRRFLDRLATRITELDRGKLTDFIGNFTQYQVKKEELIAVEETHAAKFDKFLAQEEVWIRQGIKARRTRNEGRVRRLEALRLDRAARRERQGNVKLNLDAGERSGKLVAELENVVKAYGGRTLINGFSTRILRGDKIGLLGPNGIGKTTLLKLILGDIEADSGDIQRGTKINVAYFDQMREQLDEEATLADTISPGSDFVEIGNERKHVISYLEDFLFPPQRSRSPVKSLSGGERNRLLLARLFARPANVLVLDEPTNDLDIDTLELLESLLQEFSGTLFLVSHDRAFLENTVTQVIAFEGNGVLTEFGGGYDDWLRFSQQRLQDSREDKRAAELAQAAKSNTKQNAAASPVKAAVKLSFKEQKELDEIPAKIEQLEAEQTDINTQLADVEIYKAQAEKVKTLQARLIEIDGLLESLLARWETLDAKK</sequence>
<evidence type="ECO:0000313" key="10">
    <source>
        <dbReference type="EMBL" id="OIQ92826.1"/>
    </source>
</evidence>
<dbReference type="PANTHER" id="PTHR42855">
    <property type="entry name" value="ABC TRANSPORTER ATP-BINDING SUBUNIT"/>
    <property type="match status" value="1"/>
</dbReference>
<gene>
    <name evidence="10" type="primary">uup_7</name>
    <name evidence="10" type="ORF">GALL_252680</name>
</gene>
<dbReference type="InterPro" id="IPR003593">
    <property type="entry name" value="AAA+_ATPase"/>
</dbReference>
<keyword evidence="1" id="KW-0963">Cytoplasm</keyword>
<proteinExistence type="inferred from homology"/>
<dbReference type="Pfam" id="PF12848">
    <property type="entry name" value="ABC_tran_Xtn"/>
    <property type="match status" value="1"/>
</dbReference>
<evidence type="ECO:0000256" key="7">
    <source>
        <dbReference type="ARBA" id="ARBA00023125"/>
    </source>
</evidence>
<keyword evidence="7" id="KW-0238">DNA-binding</keyword>
<dbReference type="InterPro" id="IPR032781">
    <property type="entry name" value="ABC_tran_Xtn"/>
</dbReference>
<dbReference type="InterPro" id="IPR027417">
    <property type="entry name" value="P-loop_NTPase"/>
</dbReference>
<evidence type="ECO:0000256" key="2">
    <source>
        <dbReference type="ARBA" id="ARBA00022737"/>
    </source>
</evidence>
<dbReference type="PANTHER" id="PTHR42855:SF1">
    <property type="entry name" value="ABC TRANSPORTER DOMAIN-CONTAINING PROTEIN"/>
    <property type="match status" value="1"/>
</dbReference>
<dbReference type="Gene3D" id="1.10.287.380">
    <property type="entry name" value="Valyl-tRNA synthetase, C-terminal domain"/>
    <property type="match status" value="1"/>
</dbReference>
<dbReference type="PROSITE" id="PS00211">
    <property type="entry name" value="ABC_TRANSPORTER_1"/>
    <property type="match status" value="2"/>
</dbReference>
<dbReference type="Pfam" id="PF16326">
    <property type="entry name" value="ABC_tran_CTD"/>
    <property type="match status" value="1"/>
</dbReference>
<evidence type="ECO:0000256" key="1">
    <source>
        <dbReference type="ARBA" id="ARBA00022490"/>
    </source>
</evidence>
<dbReference type="AlphaFoldDB" id="A0A1J5RBX3"/>
<protein>
    <submittedName>
        <fullName evidence="10">ABC transporter ATP-binding protein uup</fullName>
    </submittedName>
</protein>
<dbReference type="FunFam" id="3.40.50.300:FF:000011">
    <property type="entry name" value="Putative ABC transporter ATP-binding component"/>
    <property type="match status" value="1"/>
</dbReference>
<dbReference type="InterPro" id="IPR037118">
    <property type="entry name" value="Val-tRNA_synth_C_sf"/>
</dbReference>
<evidence type="ECO:0000256" key="6">
    <source>
        <dbReference type="ARBA" id="ARBA00022840"/>
    </source>
</evidence>
<evidence type="ECO:0000256" key="3">
    <source>
        <dbReference type="ARBA" id="ARBA00022741"/>
    </source>
</evidence>
<dbReference type="SUPFAM" id="SSF52540">
    <property type="entry name" value="P-loop containing nucleoside triphosphate hydrolases"/>
    <property type="match status" value="2"/>
</dbReference>
<evidence type="ECO:0000256" key="8">
    <source>
        <dbReference type="ARBA" id="ARBA00023204"/>
    </source>
</evidence>
<dbReference type="GO" id="GO:0006281">
    <property type="term" value="P:DNA repair"/>
    <property type="evidence" value="ECO:0007669"/>
    <property type="project" value="UniProtKB-KW"/>
</dbReference>
<evidence type="ECO:0000259" key="9">
    <source>
        <dbReference type="PROSITE" id="PS50893"/>
    </source>
</evidence>
<keyword evidence="6 10" id="KW-0067">ATP-binding</keyword>
<evidence type="ECO:0000256" key="4">
    <source>
        <dbReference type="ARBA" id="ARBA00022763"/>
    </source>
</evidence>
<dbReference type="PROSITE" id="PS50893">
    <property type="entry name" value="ABC_TRANSPORTER_2"/>
    <property type="match status" value="2"/>
</dbReference>
<dbReference type="GO" id="GO:0016887">
    <property type="term" value="F:ATP hydrolysis activity"/>
    <property type="evidence" value="ECO:0007669"/>
    <property type="project" value="InterPro"/>
</dbReference>
<comment type="caution">
    <text evidence="10">The sequence shown here is derived from an EMBL/GenBank/DDBJ whole genome shotgun (WGS) entry which is preliminary data.</text>
</comment>
<dbReference type="InterPro" id="IPR003439">
    <property type="entry name" value="ABC_transporter-like_ATP-bd"/>
</dbReference>
<dbReference type="Pfam" id="PF00005">
    <property type="entry name" value="ABC_tran"/>
    <property type="match status" value="2"/>
</dbReference>
<dbReference type="SMART" id="SM00382">
    <property type="entry name" value="AAA"/>
    <property type="match status" value="2"/>
</dbReference>
<name>A0A1J5RBX3_9ZZZZ</name>